<dbReference type="eggNOG" id="COG0095">
    <property type="taxonomic scope" value="Bacteria"/>
</dbReference>
<dbReference type="Gene3D" id="3.30.930.10">
    <property type="entry name" value="Bira Bifunctional Protein, Domain 2"/>
    <property type="match status" value="1"/>
</dbReference>
<dbReference type="PANTHER" id="PTHR43679">
    <property type="entry name" value="OCTANOYLTRANSFERASE LIPM-RELATED"/>
    <property type="match status" value="1"/>
</dbReference>
<keyword evidence="2" id="KW-0436">Ligase</keyword>
<dbReference type="SUPFAM" id="SSF55681">
    <property type="entry name" value="Class II aaRS and biotin synthetases"/>
    <property type="match status" value="1"/>
</dbReference>
<dbReference type="Proteomes" id="UP000032336">
    <property type="component" value="Unassembled WGS sequence"/>
</dbReference>
<evidence type="ECO:0000313" key="2">
    <source>
        <dbReference type="EMBL" id="KJE77030.1"/>
    </source>
</evidence>
<dbReference type="RefSeq" id="WP_035388947.1">
    <property type="nucleotide sequence ID" value="NZ_JQKF01000008.1"/>
</dbReference>
<dbReference type="GO" id="GO:0016874">
    <property type="term" value="F:ligase activity"/>
    <property type="evidence" value="ECO:0007669"/>
    <property type="project" value="UniProtKB-KW"/>
</dbReference>
<reference evidence="2 3" key="1">
    <citation type="submission" date="2015-01" db="EMBL/GenBank/DDBJ databases">
        <title>Draft genome of the acidophilic iron oxidizer Ferrimicrobium acidiphilum strain T23.</title>
        <authorList>
            <person name="Poehlein A."/>
            <person name="Eisen S."/>
            <person name="Schloemann M."/>
            <person name="Johnson B.D."/>
            <person name="Daniel R."/>
            <person name="Muehling M."/>
        </authorList>
    </citation>
    <scope>NUCLEOTIDE SEQUENCE [LARGE SCALE GENOMIC DNA]</scope>
    <source>
        <strain evidence="2 3">T23</strain>
    </source>
</reference>
<keyword evidence="3" id="KW-1185">Reference proteome</keyword>
<dbReference type="PANTHER" id="PTHR43679:SF2">
    <property type="entry name" value="OCTANOYL-[GCVH]:PROTEIN N-OCTANOYLTRANSFERASE"/>
    <property type="match status" value="1"/>
</dbReference>
<dbReference type="InterPro" id="IPR045864">
    <property type="entry name" value="aa-tRNA-synth_II/BPL/LPL"/>
</dbReference>
<dbReference type="EMBL" id="JXUW01000008">
    <property type="protein sequence ID" value="KJE77030.1"/>
    <property type="molecule type" value="Genomic_DNA"/>
</dbReference>
<dbReference type="GO" id="GO:0016779">
    <property type="term" value="F:nucleotidyltransferase activity"/>
    <property type="evidence" value="ECO:0007669"/>
    <property type="project" value="UniProtKB-KW"/>
</dbReference>
<name>A0A0D8FUS8_9ACTN</name>
<keyword evidence="2" id="KW-0808">Transferase</keyword>
<dbReference type="STRING" id="1121877.FEAC_11560"/>
<comment type="caution">
    <text evidence="2">The sequence shown here is derived from an EMBL/GenBank/DDBJ whole genome shotgun (WGS) entry which is preliminary data.</text>
</comment>
<dbReference type="AlphaFoldDB" id="A0A0D8FUS8"/>
<feature type="domain" description="BPL/LPL catalytic" evidence="1">
    <location>
        <begin position="33"/>
        <end position="224"/>
    </location>
</feature>
<evidence type="ECO:0000313" key="3">
    <source>
        <dbReference type="Proteomes" id="UP000032336"/>
    </source>
</evidence>
<dbReference type="EC" id="2.7.7.63" evidence="2"/>
<evidence type="ECO:0000259" key="1">
    <source>
        <dbReference type="PROSITE" id="PS51733"/>
    </source>
</evidence>
<proteinExistence type="predicted"/>
<keyword evidence="2" id="KW-0548">Nucleotidyltransferase</keyword>
<dbReference type="Pfam" id="PF21948">
    <property type="entry name" value="LplA-B_cat"/>
    <property type="match status" value="1"/>
</dbReference>
<dbReference type="Gene3D" id="3.30.390.50">
    <property type="entry name" value="CO dehydrogenase flavoprotein, C-terminal domain"/>
    <property type="match status" value="1"/>
</dbReference>
<dbReference type="InterPro" id="IPR004143">
    <property type="entry name" value="BPL_LPL_catalytic"/>
</dbReference>
<sequence>MNSASPIRIIQAFDLSPLRSQAIYHAIAECFTEDSPDTICLVRPTEPYICIGYHQDPQRELDLEELSRFGLQLIRRQVGGGAVYLDANQVFLQWIFSPNSLPVSIEARYRLFIEPIVSTYQNIGIPAEMRPVNDIQVRGRKIGGCGAARIGEAELLVSSFIFDIDLATMASVLKVETLKMRDKLYQNLTEYVTSIARELGSPSRQEPIVDTYLEQVEARLQREIYFDNLSPLEKEQLASTESLLASDQWTYGGGGRRVAGVKIQQGVAMHHAAFKSSGGLIRWVVFLADDNIIDATLEGDFTIYPLDAPVSLANALLGRRLDAELRSEWETIFRTLVQQSPGVSASDMFAPLEMIATELASSR</sequence>
<dbReference type="InterPro" id="IPR050664">
    <property type="entry name" value="Octanoyltrans_LipM/LipL"/>
</dbReference>
<gene>
    <name evidence="2" type="primary">lplA</name>
    <name evidence="2" type="ORF">FEAC_11560</name>
</gene>
<organism evidence="2 3">
    <name type="scientific">Ferrimicrobium acidiphilum DSM 19497</name>
    <dbReference type="NCBI Taxonomy" id="1121877"/>
    <lineage>
        <taxon>Bacteria</taxon>
        <taxon>Bacillati</taxon>
        <taxon>Actinomycetota</taxon>
        <taxon>Acidimicrobiia</taxon>
        <taxon>Acidimicrobiales</taxon>
        <taxon>Acidimicrobiaceae</taxon>
        <taxon>Ferrimicrobium</taxon>
    </lineage>
</organism>
<dbReference type="PROSITE" id="PS51733">
    <property type="entry name" value="BPL_LPL_CATALYTIC"/>
    <property type="match status" value="1"/>
</dbReference>
<dbReference type="GeneID" id="78372389"/>
<protein>
    <submittedName>
        <fullName evidence="2">Putative lipoate-protein ligase A</fullName>
        <ecNumber evidence="2">2.7.7.63</ecNumber>
    </submittedName>
</protein>
<dbReference type="OrthoDB" id="9788148at2"/>
<accession>A0A0D8FUS8</accession>